<dbReference type="GO" id="GO:0047429">
    <property type="term" value="F:nucleoside triphosphate diphosphatase activity"/>
    <property type="evidence" value="ECO:0007669"/>
    <property type="project" value="InterPro"/>
</dbReference>
<dbReference type="AlphaFoldDB" id="G0TRD9"/>
<reference evidence="3" key="1">
    <citation type="journal article" date="2012" name="Proc. Natl. Acad. Sci. U.S.A.">
        <title>Antigenic diversity is generated by distinct evolutionary mechanisms in African trypanosome species.</title>
        <authorList>
            <person name="Jackson A.P."/>
            <person name="Berry A."/>
            <person name="Aslett M."/>
            <person name="Allison H.C."/>
            <person name="Burton P."/>
            <person name="Vavrova-Anderson J."/>
            <person name="Brown R."/>
            <person name="Browne H."/>
            <person name="Corton N."/>
            <person name="Hauser H."/>
            <person name="Gamble J."/>
            <person name="Gilderthorp R."/>
            <person name="Marcello L."/>
            <person name="McQuillan J."/>
            <person name="Otto T.D."/>
            <person name="Quail M.A."/>
            <person name="Sanders M.J."/>
            <person name="van Tonder A."/>
            <person name="Ginger M.L."/>
            <person name="Field M.C."/>
            <person name="Barry J.D."/>
            <person name="Hertz-Fowler C."/>
            <person name="Berriman M."/>
        </authorList>
    </citation>
    <scope>NUCLEOTIDE SEQUENCE</scope>
    <source>
        <strain evidence="3">Y486</strain>
    </source>
</reference>
<evidence type="ECO:0000313" key="3">
    <source>
        <dbReference type="EMBL" id="CCC46503.1"/>
    </source>
</evidence>
<dbReference type="SUPFAM" id="SSF52972">
    <property type="entry name" value="ITPase-like"/>
    <property type="match status" value="1"/>
</dbReference>
<evidence type="ECO:0000256" key="2">
    <source>
        <dbReference type="ARBA" id="ARBA00022801"/>
    </source>
</evidence>
<proteinExistence type="inferred from homology"/>
<dbReference type="HAMAP" id="MF_00528">
    <property type="entry name" value="Maf"/>
    <property type="match status" value="1"/>
</dbReference>
<dbReference type="InterPro" id="IPR003697">
    <property type="entry name" value="Maf-like"/>
</dbReference>
<name>G0TRD9_TRYVY</name>
<dbReference type="VEuPathDB" id="TriTrypDB:TvY486_0101510"/>
<dbReference type="PIRSF" id="PIRSF006305">
    <property type="entry name" value="Maf"/>
    <property type="match status" value="1"/>
</dbReference>
<dbReference type="PANTHER" id="PTHR43213:SF5">
    <property type="entry name" value="BIFUNCTIONAL DTTP_UTP PYROPHOSPHATASE_METHYLTRANSFERASE PROTEIN-RELATED"/>
    <property type="match status" value="1"/>
</dbReference>
<dbReference type="Pfam" id="PF02545">
    <property type="entry name" value="Maf"/>
    <property type="match status" value="1"/>
</dbReference>
<comment type="cofactor">
    <cofactor evidence="1">
        <name>a divalent metal cation</name>
        <dbReference type="ChEBI" id="CHEBI:60240"/>
    </cofactor>
</comment>
<dbReference type="Gene3D" id="3.90.950.10">
    <property type="match status" value="1"/>
</dbReference>
<dbReference type="CDD" id="cd00555">
    <property type="entry name" value="Maf"/>
    <property type="match status" value="1"/>
</dbReference>
<keyword evidence="2" id="KW-0378">Hydrolase</keyword>
<accession>G0TRD9</accession>
<dbReference type="PANTHER" id="PTHR43213">
    <property type="entry name" value="BIFUNCTIONAL DTTP/UTP PYROPHOSPHATASE/METHYLTRANSFERASE PROTEIN-RELATED"/>
    <property type="match status" value="1"/>
</dbReference>
<dbReference type="EMBL" id="HE573017">
    <property type="protein sequence ID" value="CCC46503.1"/>
    <property type="molecule type" value="Genomic_DNA"/>
</dbReference>
<evidence type="ECO:0000256" key="1">
    <source>
        <dbReference type="ARBA" id="ARBA00001968"/>
    </source>
</evidence>
<sequence length="227" mass="24634">MVLEYVEFLRQKKIVLASASPRRLEILKMIGLGNVQVSPSDFAEDLKKASFACGGDYALHTALHKANQVVRQLLAQAEGTGEQTFDILIAADTVAVLPDESGSIEIIEKPKTSEEAAAMLRRFAGRRHEVWTGVAIAVNCDGCVHWRELSVRTAVEFRTLSDAEINAYVNNSLNWRGKTGGYGVQDTAACFLSAIDGDYYNVMGLPLNSLCVALDELIVGGTISGVR</sequence>
<dbReference type="InterPro" id="IPR029001">
    <property type="entry name" value="ITPase-like_fam"/>
</dbReference>
<gene>
    <name evidence="3" type="ORF">TVY486_0101510</name>
</gene>
<organism evidence="3">
    <name type="scientific">Trypanosoma vivax (strain Y486)</name>
    <dbReference type="NCBI Taxonomy" id="1055687"/>
    <lineage>
        <taxon>Eukaryota</taxon>
        <taxon>Discoba</taxon>
        <taxon>Euglenozoa</taxon>
        <taxon>Kinetoplastea</taxon>
        <taxon>Metakinetoplastina</taxon>
        <taxon>Trypanosomatida</taxon>
        <taxon>Trypanosomatidae</taxon>
        <taxon>Trypanosoma</taxon>
        <taxon>Duttonella</taxon>
    </lineage>
</organism>
<dbReference type="OMA" id="VIGCDSV"/>
<protein>
    <submittedName>
        <fullName evidence="3">Putative septum formation protein MAF homologue</fullName>
    </submittedName>
</protein>
<dbReference type="NCBIfam" id="TIGR00172">
    <property type="entry name" value="maf"/>
    <property type="match status" value="1"/>
</dbReference>